<protein>
    <submittedName>
        <fullName evidence="1">Uncharacterized protein</fullName>
    </submittedName>
</protein>
<dbReference type="AlphaFoldDB" id="A0A382FNN5"/>
<feature type="non-terminal residue" evidence="1">
    <location>
        <position position="228"/>
    </location>
</feature>
<dbReference type="Pfam" id="PF19649">
    <property type="entry name" value="DUF6152"/>
    <property type="match status" value="1"/>
</dbReference>
<reference evidence="1" key="1">
    <citation type="submission" date="2018-05" db="EMBL/GenBank/DDBJ databases">
        <authorList>
            <person name="Lanie J.A."/>
            <person name="Ng W.-L."/>
            <person name="Kazmierczak K.M."/>
            <person name="Andrzejewski T.M."/>
            <person name="Davidsen T.M."/>
            <person name="Wayne K.J."/>
            <person name="Tettelin H."/>
            <person name="Glass J.I."/>
            <person name="Rusch D."/>
            <person name="Podicherti R."/>
            <person name="Tsui H.-C.T."/>
            <person name="Winkler M.E."/>
        </authorList>
    </citation>
    <scope>NUCLEOTIDE SEQUENCE</scope>
</reference>
<dbReference type="InterPro" id="IPR046150">
    <property type="entry name" value="DUF6152"/>
</dbReference>
<proteinExistence type="predicted"/>
<gene>
    <name evidence="1" type="ORF">METZ01_LOCUS216435</name>
</gene>
<organism evidence="1">
    <name type="scientific">marine metagenome</name>
    <dbReference type="NCBI Taxonomy" id="408172"/>
    <lineage>
        <taxon>unclassified sequences</taxon>
        <taxon>metagenomes</taxon>
        <taxon>ecological metagenomes</taxon>
    </lineage>
</organism>
<evidence type="ECO:0000313" key="1">
    <source>
        <dbReference type="EMBL" id="SVB63581.1"/>
    </source>
</evidence>
<accession>A0A382FNN5</accession>
<dbReference type="EMBL" id="UINC01050523">
    <property type="protein sequence ID" value="SVB63581.1"/>
    <property type="molecule type" value="Genomic_DNA"/>
</dbReference>
<name>A0A382FNN5_9ZZZZ</name>
<sequence length="228" mass="25800">MGYLNKWWGAIVVAPVFFLAPLVFAHHSEVGFDTDKVVSFVGTVVEYSWRNPHVYIDIENFDSLNRRTIWEIETGATPIMRRSGWSPDSLVAGDVVSIRAHPERDTRRNYALLISLEKENGDTLSQTSGNPQFDVAATSFEGTWKGFGPSLEPFRRAFNQIPLTKLGLEAKEAYNFYEDAPAAMCVAPSSPHIISTGLYVTEIKLMKDRVIFHNEFFDAERIVYMDGR</sequence>